<dbReference type="AlphaFoldDB" id="S9Q2D0"/>
<reference evidence="1" key="1">
    <citation type="submission" date="2013-05" db="EMBL/GenBank/DDBJ databases">
        <title>Genome assembly of Cystobacter fuscus DSM 2262.</title>
        <authorList>
            <person name="Sharma G."/>
            <person name="Khatri I."/>
            <person name="Kaur C."/>
            <person name="Mayilraj S."/>
            <person name="Subramanian S."/>
        </authorList>
    </citation>
    <scope>NUCLEOTIDE SEQUENCE [LARGE SCALE GENOMIC DNA]</scope>
    <source>
        <strain evidence="1">DSM 2262</strain>
    </source>
</reference>
<dbReference type="RefSeq" id="WP_002624140.1">
    <property type="nucleotide sequence ID" value="NZ_ANAH02000071.1"/>
</dbReference>
<protein>
    <submittedName>
        <fullName evidence="1">Uncharacterized protein</fullName>
    </submittedName>
</protein>
<accession>S9Q2D0</accession>
<dbReference type="EMBL" id="ANAH02000071">
    <property type="protein sequence ID" value="EPX55449.1"/>
    <property type="molecule type" value="Genomic_DNA"/>
</dbReference>
<dbReference type="OrthoDB" id="1364128at2"/>
<proteinExistence type="predicted"/>
<evidence type="ECO:0000313" key="2">
    <source>
        <dbReference type="Proteomes" id="UP000011682"/>
    </source>
</evidence>
<sequence length="78" mass="8525">MQKVIRAGPEACILMLRSTFIPVDMPEADAKKISEEEFRALLPECEGRGRGGRSLTPVITSPVGNTWVRGLRVTAGTR</sequence>
<organism evidence="1 2">
    <name type="scientific">Cystobacter fuscus (strain ATCC 25194 / DSM 2262 / NBRC 100088 / M29)</name>
    <dbReference type="NCBI Taxonomy" id="1242864"/>
    <lineage>
        <taxon>Bacteria</taxon>
        <taxon>Pseudomonadati</taxon>
        <taxon>Myxococcota</taxon>
        <taxon>Myxococcia</taxon>
        <taxon>Myxococcales</taxon>
        <taxon>Cystobacterineae</taxon>
        <taxon>Archangiaceae</taxon>
        <taxon>Cystobacter</taxon>
    </lineage>
</organism>
<dbReference type="Proteomes" id="UP000011682">
    <property type="component" value="Unassembled WGS sequence"/>
</dbReference>
<comment type="caution">
    <text evidence="1">The sequence shown here is derived from an EMBL/GenBank/DDBJ whole genome shotgun (WGS) entry which is preliminary data.</text>
</comment>
<gene>
    <name evidence="1" type="ORF">D187_009060</name>
</gene>
<name>S9Q2D0_CYSF2</name>
<evidence type="ECO:0000313" key="1">
    <source>
        <dbReference type="EMBL" id="EPX55449.1"/>
    </source>
</evidence>
<keyword evidence="2" id="KW-1185">Reference proteome</keyword>